<gene>
    <name evidence="2" type="ORF">BM221_008525</name>
</gene>
<dbReference type="Proteomes" id="UP000235728">
    <property type="component" value="Unassembled WGS sequence"/>
</dbReference>
<comment type="caution">
    <text evidence="2">The sequence shown here is derived from an EMBL/GenBank/DDBJ whole genome shotgun (WGS) entry which is preliminary data.</text>
</comment>
<dbReference type="EMBL" id="MRVG01000010">
    <property type="protein sequence ID" value="PMB65169.1"/>
    <property type="molecule type" value="Genomic_DNA"/>
</dbReference>
<evidence type="ECO:0000256" key="1">
    <source>
        <dbReference type="SAM" id="MobiDB-lite"/>
    </source>
</evidence>
<organism evidence="2 3">
    <name type="scientific">Beauveria bassiana</name>
    <name type="common">White muscardine disease fungus</name>
    <name type="synonym">Tritirachium shiotae</name>
    <dbReference type="NCBI Taxonomy" id="176275"/>
    <lineage>
        <taxon>Eukaryota</taxon>
        <taxon>Fungi</taxon>
        <taxon>Dikarya</taxon>
        <taxon>Ascomycota</taxon>
        <taxon>Pezizomycotina</taxon>
        <taxon>Sordariomycetes</taxon>
        <taxon>Hypocreomycetidae</taxon>
        <taxon>Hypocreales</taxon>
        <taxon>Cordycipitaceae</taxon>
        <taxon>Beauveria</taxon>
    </lineage>
</organism>
<name>A0A2N6ND59_BEABA</name>
<accession>A0A2N6ND59</accession>
<evidence type="ECO:0000313" key="2">
    <source>
        <dbReference type="EMBL" id="PMB65169.1"/>
    </source>
</evidence>
<dbReference type="AlphaFoldDB" id="A0A2N6ND59"/>
<proteinExistence type="predicted"/>
<sequence>MRGVSSGLLARSSILPKDVRVVAGCREAKTLPGAITDVSDRDSASRSPTTVVGPPPVRRP</sequence>
<reference evidence="2 3" key="1">
    <citation type="journal article" date="2016" name="Appl. Microbiol. Biotechnol.">
        <title>Characterization of T-DNA insertion mutants with decreased virulence in the entomopathogenic fungus Beauveria bassiana JEF-007.</title>
        <authorList>
            <person name="Kim S."/>
            <person name="Lee S.J."/>
            <person name="Nai Y.S."/>
            <person name="Yu J.S."/>
            <person name="Lee M.R."/>
            <person name="Yang Y.T."/>
            <person name="Kim J.S."/>
        </authorList>
    </citation>
    <scope>NUCLEOTIDE SEQUENCE [LARGE SCALE GENOMIC DNA]</scope>
    <source>
        <strain evidence="2 3">JEF-007</strain>
    </source>
</reference>
<evidence type="ECO:0000313" key="3">
    <source>
        <dbReference type="Proteomes" id="UP000235728"/>
    </source>
</evidence>
<protein>
    <submittedName>
        <fullName evidence="2">Uncharacterized protein</fullName>
    </submittedName>
</protein>
<feature type="region of interest" description="Disordered" evidence="1">
    <location>
        <begin position="33"/>
        <end position="60"/>
    </location>
</feature>